<reference evidence="5 6" key="1">
    <citation type="submission" date="2019-01" db="EMBL/GenBank/DDBJ databases">
        <authorList>
            <person name="Chen W.-M."/>
        </authorList>
    </citation>
    <scope>NUCLEOTIDE SEQUENCE [LARGE SCALE GENOMIC DNA]</scope>
    <source>
        <strain evidence="5 6">CCP-6</strain>
    </source>
</reference>
<dbReference type="SMART" id="SM00345">
    <property type="entry name" value="HTH_GNTR"/>
    <property type="match status" value="1"/>
</dbReference>
<dbReference type="Gene3D" id="1.10.10.10">
    <property type="entry name" value="Winged helix-like DNA-binding domain superfamily/Winged helix DNA-binding domain"/>
    <property type="match status" value="1"/>
</dbReference>
<dbReference type="Pfam" id="PF00392">
    <property type="entry name" value="GntR"/>
    <property type="match status" value="1"/>
</dbReference>
<dbReference type="InterPro" id="IPR011711">
    <property type="entry name" value="GntR_C"/>
</dbReference>
<dbReference type="InterPro" id="IPR000485">
    <property type="entry name" value="AsnC-type_HTH_dom"/>
</dbReference>
<comment type="caution">
    <text evidence="5">The sequence shown here is derived from an EMBL/GenBank/DDBJ whole genome shotgun (WGS) entry which is preliminary data.</text>
</comment>
<evidence type="ECO:0000256" key="3">
    <source>
        <dbReference type="ARBA" id="ARBA00023163"/>
    </source>
</evidence>
<dbReference type="OrthoDB" id="9812290at2"/>
<dbReference type="EMBL" id="SACL01000004">
    <property type="protein sequence ID" value="RVT95930.1"/>
    <property type="molecule type" value="Genomic_DNA"/>
</dbReference>
<proteinExistence type="predicted"/>
<evidence type="ECO:0000256" key="1">
    <source>
        <dbReference type="ARBA" id="ARBA00023015"/>
    </source>
</evidence>
<dbReference type="GO" id="GO:0043565">
    <property type="term" value="F:sequence-specific DNA binding"/>
    <property type="evidence" value="ECO:0007669"/>
    <property type="project" value="InterPro"/>
</dbReference>
<dbReference type="Gene3D" id="1.20.120.530">
    <property type="entry name" value="GntR ligand-binding domain-like"/>
    <property type="match status" value="1"/>
</dbReference>
<organism evidence="5 6">
    <name type="scientific">Rhodovarius crocodyli</name>
    <dbReference type="NCBI Taxonomy" id="1979269"/>
    <lineage>
        <taxon>Bacteria</taxon>
        <taxon>Pseudomonadati</taxon>
        <taxon>Pseudomonadota</taxon>
        <taxon>Alphaproteobacteria</taxon>
        <taxon>Acetobacterales</taxon>
        <taxon>Roseomonadaceae</taxon>
        <taxon>Rhodovarius</taxon>
    </lineage>
</organism>
<evidence type="ECO:0000256" key="2">
    <source>
        <dbReference type="ARBA" id="ARBA00023125"/>
    </source>
</evidence>
<feature type="domain" description="HTH gntR-type" evidence="4">
    <location>
        <begin position="13"/>
        <end position="80"/>
    </location>
</feature>
<dbReference type="CDD" id="cd07377">
    <property type="entry name" value="WHTH_GntR"/>
    <property type="match status" value="1"/>
</dbReference>
<evidence type="ECO:0000259" key="4">
    <source>
        <dbReference type="PROSITE" id="PS50949"/>
    </source>
</evidence>
<gene>
    <name evidence="5" type="ORF">EOD42_12390</name>
</gene>
<dbReference type="SMART" id="SM00895">
    <property type="entry name" value="FCD"/>
    <property type="match status" value="1"/>
</dbReference>
<dbReference type="PANTHER" id="PTHR43537">
    <property type="entry name" value="TRANSCRIPTIONAL REGULATOR, GNTR FAMILY"/>
    <property type="match status" value="1"/>
</dbReference>
<dbReference type="GO" id="GO:0003700">
    <property type="term" value="F:DNA-binding transcription factor activity"/>
    <property type="evidence" value="ECO:0007669"/>
    <property type="project" value="InterPro"/>
</dbReference>
<dbReference type="Pfam" id="PF07729">
    <property type="entry name" value="FCD"/>
    <property type="match status" value="1"/>
</dbReference>
<evidence type="ECO:0000313" key="5">
    <source>
        <dbReference type="EMBL" id="RVT95930.1"/>
    </source>
</evidence>
<dbReference type="PANTHER" id="PTHR43537:SF45">
    <property type="entry name" value="GNTR FAMILY REGULATORY PROTEIN"/>
    <property type="match status" value="1"/>
</dbReference>
<protein>
    <submittedName>
        <fullName evidence="5">GntR family transcriptional regulator</fullName>
    </submittedName>
</protein>
<dbReference type="SUPFAM" id="SSF48008">
    <property type="entry name" value="GntR ligand-binding domain-like"/>
    <property type="match status" value="1"/>
</dbReference>
<accession>A0A437ME35</accession>
<dbReference type="InterPro" id="IPR036390">
    <property type="entry name" value="WH_DNA-bd_sf"/>
</dbReference>
<dbReference type="InterPro" id="IPR000524">
    <property type="entry name" value="Tscrpt_reg_HTH_GntR"/>
</dbReference>
<dbReference type="SUPFAM" id="SSF46785">
    <property type="entry name" value="Winged helix' DNA-binding domain"/>
    <property type="match status" value="1"/>
</dbReference>
<keyword evidence="6" id="KW-1185">Reference proteome</keyword>
<keyword evidence="2" id="KW-0238">DNA-binding</keyword>
<evidence type="ECO:0000313" key="6">
    <source>
        <dbReference type="Proteomes" id="UP000282957"/>
    </source>
</evidence>
<dbReference type="Proteomes" id="UP000282957">
    <property type="component" value="Unassembled WGS sequence"/>
</dbReference>
<keyword evidence="1" id="KW-0805">Transcription regulation</keyword>
<sequence length="228" mass="24143">MDGTSLAPIPSRPSASEAAYVALRRAIVSLELPPGARLSRQELAASLGVSQTPVREALIRLGEEGLVEVVPQSATRVARIDLHQCREVAFLRLAVECEVVRRLAEAGDADLVGRLRADHAHMREQLAAGDMAGFSIGDAAFHACLHEAAGVGGLRALVVSRSGHLDRLRGLHLPQPGKPQAILAQHAAVIDALAEGESLAAEAAMRAHLSGSLAEAPRLRVEFPNYFS</sequence>
<dbReference type="PROSITE" id="PS50949">
    <property type="entry name" value="HTH_GNTR"/>
    <property type="match status" value="1"/>
</dbReference>
<dbReference type="AlphaFoldDB" id="A0A437ME35"/>
<name>A0A437ME35_9PROT</name>
<dbReference type="InterPro" id="IPR036388">
    <property type="entry name" value="WH-like_DNA-bd_sf"/>
</dbReference>
<dbReference type="PRINTS" id="PR00033">
    <property type="entry name" value="HTHASNC"/>
</dbReference>
<keyword evidence="3" id="KW-0804">Transcription</keyword>
<dbReference type="InterPro" id="IPR008920">
    <property type="entry name" value="TF_FadR/GntR_C"/>
</dbReference>